<evidence type="ECO:0000256" key="1">
    <source>
        <dbReference type="ARBA" id="ARBA00004141"/>
    </source>
</evidence>
<feature type="transmembrane region" description="Helical" evidence="7">
    <location>
        <begin position="131"/>
        <end position="152"/>
    </location>
</feature>
<keyword evidence="10" id="KW-1185">Reference proteome</keyword>
<feature type="domain" description="EamA" evidence="8">
    <location>
        <begin position="159"/>
        <end position="293"/>
    </location>
</feature>
<evidence type="ECO:0000256" key="3">
    <source>
        <dbReference type="ARBA" id="ARBA00022692"/>
    </source>
</evidence>
<dbReference type="PANTHER" id="PTHR32322:SF2">
    <property type="entry name" value="EAMA DOMAIN-CONTAINING PROTEIN"/>
    <property type="match status" value="1"/>
</dbReference>
<feature type="transmembrane region" description="Helical" evidence="7">
    <location>
        <begin position="224"/>
        <end position="244"/>
    </location>
</feature>
<proteinExistence type="inferred from homology"/>
<dbReference type="PANTHER" id="PTHR32322">
    <property type="entry name" value="INNER MEMBRANE TRANSPORTER"/>
    <property type="match status" value="1"/>
</dbReference>
<keyword evidence="3 7" id="KW-0812">Transmembrane</keyword>
<reference evidence="9 10" key="1">
    <citation type="submission" date="2021-01" db="EMBL/GenBank/DDBJ databases">
        <title>Whole genome shotgun sequence of Asanoa iriomotensis NBRC 100142.</title>
        <authorList>
            <person name="Komaki H."/>
            <person name="Tamura T."/>
        </authorList>
    </citation>
    <scope>NUCLEOTIDE SEQUENCE [LARGE SCALE GENOMIC DNA]</scope>
    <source>
        <strain evidence="9 10">NBRC 100142</strain>
    </source>
</reference>
<dbReference type="Proteomes" id="UP000624325">
    <property type="component" value="Unassembled WGS sequence"/>
</dbReference>
<dbReference type="InterPro" id="IPR037185">
    <property type="entry name" value="EmrE-like"/>
</dbReference>
<feature type="transmembrane region" description="Helical" evidence="7">
    <location>
        <begin position="158"/>
        <end position="178"/>
    </location>
</feature>
<feature type="transmembrane region" description="Helical" evidence="7">
    <location>
        <begin position="277"/>
        <end position="294"/>
    </location>
</feature>
<dbReference type="RefSeq" id="WP_203704456.1">
    <property type="nucleotide sequence ID" value="NZ_BAAALU010000015.1"/>
</dbReference>
<comment type="caution">
    <text evidence="9">The sequence shown here is derived from an EMBL/GenBank/DDBJ whole genome shotgun (WGS) entry which is preliminary data.</text>
</comment>
<feature type="transmembrane region" description="Helical" evidence="7">
    <location>
        <begin position="190"/>
        <end position="212"/>
    </location>
</feature>
<evidence type="ECO:0000256" key="7">
    <source>
        <dbReference type="SAM" id="Phobius"/>
    </source>
</evidence>
<evidence type="ECO:0000259" key="8">
    <source>
        <dbReference type="Pfam" id="PF00892"/>
    </source>
</evidence>
<keyword evidence="4 7" id="KW-1133">Transmembrane helix</keyword>
<dbReference type="Pfam" id="PF00892">
    <property type="entry name" value="EamA"/>
    <property type="match status" value="2"/>
</dbReference>
<feature type="transmembrane region" description="Helical" evidence="7">
    <location>
        <begin position="12"/>
        <end position="36"/>
    </location>
</feature>
<protein>
    <submittedName>
        <fullName evidence="9">Membrane protein</fullName>
    </submittedName>
</protein>
<evidence type="ECO:0000256" key="5">
    <source>
        <dbReference type="ARBA" id="ARBA00023136"/>
    </source>
</evidence>
<feature type="transmembrane region" description="Helical" evidence="7">
    <location>
        <begin position="74"/>
        <end position="94"/>
    </location>
</feature>
<evidence type="ECO:0000313" key="10">
    <source>
        <dbReference type="Proteomes" id="UP000624325"/>
    </source>
</evidence>
<evidence type="ECO:0000256" key="4">
    <source>
        <dbReference type="ARBA" id="ARBA00022989"/>
    </source>
</evidence>
<feature type="transmembrane region" description="Helical" evidence="7">
    <location>
        <begin position="251"/>
        <end position="271"/>
    </location>
</feature>
<feature type="transmembrane region" description="Helical" evidence="7">
    <location>
        <begin position="42"/>
        <end position="62"/>
    </location>
</feature>
<comment type="similarity">
    <text evidence="2">Belongs to the EamA transporter family.</text>
</comment>
<dbReference type="SUPFAM" id="SSF103481">
    <property type="entry name" value="Multidrug resistance efflux transporter EmrE"/>
    <property type="match status" value="2"/>
</dbReference>
<accession>A0ABQ4C5N6</accession>
<dbReference type="InterPro" id="IPR050638">
    <property type="entry name" value="AA-Vitamin_Transporters"/>
</dbReference>
<gene>
    <name evidence="9" type="ORF">Air01nite_41960</name>
</gene>
<evidence type="ECO:0000313" key="9">
    <source>
        <dbReference type="EMBL" id="GIF58101.1"/>
    </source>
</evidence>
<feature type="region of interest" description="Disordered" evidence="6">
    <location>
        <begin position="297"/>
        <end position="319"/>
    </location>
</feature>
<keyword evidence="5 7" id="KW-0472">Membrane</keyword>
<name>A0ABQ4C5N6_9ACTN</name>
<feature type="domain" description="EamA" evidence="8">
    <location>
        <begin position="11"/>
        <end position="146"/>
    </location>
</feature>
<comment type="subcellular location">
    <subcellularLocation>
        <location evidence="1">Membrane</location>
        <topology evidence="1">Multi-pass membrane protein</topology>
    </subcellularLocation>
</comment>
<dbReference type="InterPro" id="IPR000620">
    <property type="entry name" value="EamA_dom"/>
</dbReference>
<feature type="transmembrane region" description="Helical" evidence="7">
    <location>
        <begin position="100"/>
        <end position="119"/>
    </location>
</feature>
<sequence length="319" mass="32283">MRSNTTLPVGRGILYILLAAVAWGTGGAVAAVLYATTGLGPLAVSFWRFAGGVLLLGVAHLLTRRRTAPRRARWHHVVITGAGLAVYQTAYFAAVAYAGLAVATVVTLGAGPVLIALGARATMGERLGRSGATTVGLALLGLTLLVGGGGATTGPAPTLGLACALLSAAGYAVVTLLTRKLGHDGRPTPTTLGGFTVGLVCLLPLALVEGPLPATGHLTTTAGLLAYLALVPTALAYTLFFAGLSTVRATTASVIALIEPLTATVIAVLWLDEHLTPTAAAGSVVLTAAVLALTRTERRTSSNQPTPHTERTLAPTHLS</sequence>
<dbReference type="EMBL" id="BONC01000029">
    <property type="protein sequence ID" value="GIF58101.1"/>
    <property type="molecule type" value="Genomic_DNA"/>
</dbReference>
<organism evidence="9 10">
    <name type="scientific">Asanoa iriomotensis</name>
    <dbReference type="NCBI Taxonomy" id="234613"/>
    <lineage>
        <taxon>Bacteria</taxon>
        <taxon>Bacillati</taxon>
        <taxon>Actinomycetota</taxon>
        <taxon>Actinomycetes</taxon>
        <taxon>Micromonosporales</taxon>
        <taxon>Micromonosporaceae</taxon>
        <taxon>Asanoa</taxon>
    </lineage>
</organism>
<evidence type="ECO:0000256" key="6">
    <source>
        <dbReference type="SAM" id="MobiDB-lite"/>
    </source>
</evidence>
<evidence type="ECO:0000256" key="2">
    <source>
        <dbReference type="ARBA" id="ARBA00007362"/>
    </source>
</evidence>